<sequence>MNNRKVFLRLFLCLSFGWGALTFGYAQTVSKTFSNAPLKTVLKEVESQTGLSVVYKTDEVDVNRKVNASFQNASLEDVMAQILDKGLTWTIQEKMIVISKQPQEQVQPAGKGLNVKGVIVDETGIPVIGASVLVRGSSNGTITDMDGNFSIADVPQDAMIDISYIGYKTLTFKATDKALANVVLKEDTEVLEEVVVVGYGTAKKANLSGSVAQISSKEIEHRISANTGSALQGLIPNFNVSFSDGAINKKASFNVRGEGSINGGEPLVLIDGVEGDMNYINPKDIASVTVLKDASSAAIYGARAAFGVVLVTTKNPEKGKIQVNYSNHFAWSNPTINTDNFITDGLEWARLSDKLSLMENTSTYLGYTEEDYAYMEARKKDPSLPSVLIKTIDGVERYVHYGNTDWWNYIFRSNQPSMEHNLNISGGSDRVRYYLSGRFYSRDGIYRINPDKMKSYTLRSKVDFQILDNLKFTNSTNIYMSDYDYPVTNARDMSGNNNDEDWRKYTYHASPLYLPHNPDGSIMINSPYAPGRDIADGTFADLTYGKSHGTDSEYDLMNTFSIQYTPIKGLDLNADYTFRKESPFSRQLRVSTPHTNQPGGEGVTDYKPNTELYKERHWHSQYQAINAFATYSHTFNDKHNLKAMVGFNQEWRHWERTVAMRSGPISEDLGSFNLATGENIELLGSKAEWAIRAAFYRFNYDYKGKYLIEFNGRFDLSSKFPHDNRLGIFPSGSVAWRVSEEKFFEPLRSWMDNLKLRLSFGTLGNQNVGEYDYIAKMKVSQGNYIVNGANLSYLSTPDAISSNFTWEKSQTINAGIDLSFFNSRLSASFDWYQRDTRDMLTQGKELPAVFGTEEPQENAADLRTRGFELSVNWRDRFTLWDAPFEYNIGVNLADNRTVITRFDNSSGNIDDFYVGKELGEVWGYTIEGFFQTDDEYLTHADQLLVNQRIRNYYLVNHPVAGDLKFKDIDEDGSITPGKQTLSDHGDLRRIGNTTPRYSLGVNLGFNYRGIDFSAFFQGVLKQDWWPGDDNGYFWGPFTRQYLNFYPKSIESMSWTPDNPDAYFPRLAVYAANEGGDYEGSQLRVVSDKYLQNAAYVRLKNITLGYTLPERICQKLKIIRSIRMYVSGENILTFSPLYKNNPDRTVDPEQLGNGNAYPFSKTFAFGFDIKF</sequence>
<organism evidence="16 17">
    <name type="scientific">Bacteroides gallinaceum</name>
    <dbReference type="NCBI Taxonomy" id="1462571"/>
    <lineage>
        <taxon>Bacteria</taxon>
        <taxon>Pseudomonadati</taxon>
        <taxon>Bacteroidota</taxon>
        <taxon>Bacteroidia</taxon>
        <taxon>Bacteroidales</taxon>
        <taxon>Bacteroidaceae</taxon>
        <taxon>Bacteroides</taxon>
    </lineage>
</organism>
<dbReference type="InterPro" id="IPR039426">
    <property type="entry name" value="TonB-dep_rcpt-like"/>
</dbReference>
<dbReference type="NCBIfam" id="TIGR04056">
    <property type="entry name" value="OMP_RagA_SusC"/>
    <property type="match status" value="1"/>
</dbReference>
<evidence type="ECO:0000313" key="17">
    <source>
        <dbReference type="Proteomes" id="UP001169458"/>
    </source>
</evidence>
<evidence type="ECO:0000256" key="11">
    <source>
        <dbReference type="RuleBase" id="RU003357"/>
    </source>
</evidence>
<evidence type="ECO:0000259" key="13">
    <source>
        <dbReference type="Pfam" id="PF00593"/>
    </source>
</evidence>
<dbReference type="Gene3D" id="3.55.50.30">
    <property type="match status" value="1"/>
</dbReference>
<dbReference type="Pfam" id="PF07715">
    <property type="entry name" value="Plug"/>
    <property type="match status" value="1"/>
</dbReference>
<reference evidence="16 17" key="1">
    <citation type="submission" date="2023-06" db="EMBL/GenBank/DDBJ databases">
        <authorList>
            <person name="Zeman M."/>
            <person name="Kubasova T."/>
            <person name="Jahodarova E."/>
            <person name="Nykrynova M."/>
            <person name="Rychlik I."/>
        </authorList>
    </citation>
    <scope>NUCLEOTIDE SEQUENCE [LARGE SCALE GENOMIC DNA]</scope>
    <source>
        <strain evidence="16 17">109_WCHN</strain>
    </source>
</reference>
<dbReference type="SUPFAM" id="SSF49464">
    <property type="entry name" value="Carboxypeptidase regulatory domain-like"/>
    <property type="match status" value="1"/>
</dbReference>
<evidence type="ECO:0000313" key="16">
    <source>
        <dbReference type="EMBL" id="MDM8324487.1"/>
    </source>
</evidence>
<dbReference type="InterPro" id="IPR023996">
    <property type="entry name" value="TonB-dep_OMP_SusC/RagA"/>
</dbReference>
<keyword evidence="17" id="KW-1185">Reference proteome</keyword>
<keyword evidence="4" id="KW-0406">Ion transport</keyword>
<comment type="subcellular location">
    <subcellularLocation>
        <location evidence="1 10">Cell outer membrane</location>
        <topology evidence="1 10">Multi-pass membrane protein</topology>
    </subcellularLocation>
</comment>
<evidence type="ECO:0000259" key="15">
    <source>
        <dbReference type="Pfam" id="PF07715"/>
    </source>
</evidence>
<feature type="signal peptide" evidence="12">
    <location>
        <begin position="1"/>
        <end position="20"/>
    </location>
</feature>
<accession>A0ABT7VDW3</accession>
<dbReference type="Pfam" id="PF07660">
    <property type="entry name" value="STN"/>
    <property type="match status" value="1"/>
</dbReference>
<dbReference type="InterPro" id="IPR037066">
    <property type="entry name" value="Plug_dom_sf"/>
</dbReference>
<keyword evidence="12" id="KW-0732">Signal</keyword>
<dbReference type="Pfam" id="PF13715">
    <property type="entry name" value="CarbopepD_reg_2"/>
    <property type="match status" value="1"/>
</dbReference>
<dbReference type="Proteomes" id="UP001169458">
    <property type="component" value="Unassembled WGS sequence"/>
</dbReference>
<evidence type="ECO:0000256" key="12">
    <source>
        <dbReference type="SAM" id="SignalP"/>
    </source>
</evidence>
<evidence type="ECO:0000256" key="4">
    <source>
        <dbReference type="ARBA" id="ARBA00022496"/>
    </source>
</evidence>
<comment type="similarity">
    <text evidence="10 11">Belongs to the TonB-dependent receptor family.</text>
</comment>
<keyword evidence="5 10" id="KW-0812">Transmembrane</keyword>
<dbReference type="InterPro" id="IPR036942">
    <property type="entry name" value="Beta-barrel_TonB_sf"/>
</dbReference>
<evidence type="ECO:0000256" key="3">
    <source>
        <dbReference type="ARBA" id="ARBA00022452"/>
    </source>
</evidence>
<evidence type="ECO:0000256" key="5">
    <source>
        <dbReference type="ARBA" id="ARBA00022692"/>
    </source>
</evidence>
<dbReference type="RefSeq" id="WP_289558717.1">
    <property type="nucleotide sequence ID" value="NZ_JAUDEN010000005.1"/>
</dbReference>
<name>A0ABT7VDW3_9BACE</name>
<keyword evidence="7 11" id="KW-0798">TonB box</keyword>
<evidence type="ECO:0000256" key="9">
    <source>
        <dbReference type="ARBA" id="ARBA00023237"/>
    </source>
</evidence>
<keyword evidence="3 10" id="KW-1134">Transmembrane beta strand</keyword>
<dbReference type="InterPro" id="IPR008969">
    <property type="entry name" value="CarboxyPept-like_regulatory"/>
</dbReference>
<dbReference type="EMBL" id="JAUDEN010000005">
    <property type="protein sequence ID" value="MDM8324487.1"/>
    <property type="molecule type" value="Genomic_DNA"/>
</dbReference>
<evidence type="ECO:0000256" key="8">
    <source>
        <dbReference type="ARBA" id="ARBA00023136"/>
    </source>
</evidence>
<feature type="domain" description="Secretin/TonB short N-terminal" evidence="14">
    <location>
        <begin position="51"/>
        <end position="101"/>
    </location>
</feature>
<keyword evidence="4" id="KW-0410">Iron transport</keyword>
<proteinExistence type="inferred from homology"/>
<evidence type="ECO:0000259" key="14">
    <source>
        <dbReference type="Pfam" id="PF07660"/>
    </source>
</evidence>
<dbReference type="InterPro" id="IPR000531">
    <property type="entry name" value="Beta-barrel_TonB"/>
</dbReference>
<dbReference type="NCBIfam" id="TIGR04057">
    <property type="entry name" value="SusC_RagA_signa"/>
    <property type="match status" value="1"/>
</dbReference>
<dbReference type="SUPFAM" id="SSF56935">
    <property type="entry name" value="Porins"/>
    <property type="match status" value="1"/>
</dbReference>
<keyword evidence="6" id="KW-0408">Iron</keyword>
<keyword evidence="16" id="KW-0675">Receptor</keyword>
<feature type="domain" description="TonB-dependent receptor plug" evidence="15">
    <location>
        <begin position="204"/>
        <end position="308"/>
    </location>
</feature>
<dbReference type="PROSITE" id="PS52016">
    <property type="entry name" value="TONB_DEPENDENT_REC_3"/>
    <property type="match status" value="1"/>
</dbReference>
<comment type="caution">
    <text evidence="16">The sequence shown here is derived from an EMBL/GenBank/DDBJ whole genome shotgun (WGS) entry which is preliminary data.</text>
</comment>
<dbReference type="Gene3D" id="2.60.40.1120">
    <property type="entry name" value="Carboxypeptidase-like, regulatory domain"/>
    <property type="match status" value="1"/>
</dbReference>
<keyword evidence="2 10" id="KW-0813">Transport</keyword>
<evidence type="ECO:0000256" key="2">
    <source>
        <dbReference type="ARBA" id="ARBA00022448"/>
    </source>
</evidence>
<evidence type="ECO:0000256" key="10">
    <source>
        <dbReference type="PROSITE-ProRule" id="PRU01360"/>
    </source>
</evidence>
<evidence type="ECO:0000256" key="1">
    <source>
        <dbReference type="ARBA" id="ARBA00004571"/>
    </source>
</evidence>
<evidence type="ECO:0000256" key="6">
    <source>
        <dbReference type="ARBA" id="ARBA00023004"/>
    </source>
</evidence>
<keyword evidence="9 10" id="KW-0998">Cell outer membrane</keyword>
<keyword evidence="8 10" id="KW-0472">Membrane</keyword>
<protein>
    <submittedName>
        <fullName evidence="16">TonB-dependent receptor</fullName>
    </submittedName>
</protein>
<dbReference type="InterPro" id="IPR012910">
    <property type="entry name" value="Plug_dom"/>
</dbReference>
<gene>
    <name evidence="16" type="ORF">QUW60_04470</name>
</gene>
<feature type="chain" id="PRO_5045172716" evidence="12">
    <location>
        <begin position="21"/>
        <end position="1170"/>
    </location>
</feature>
<dbReference type="Gene3D" id="2.40.170.20">
    <property type="entry name" value="TonB-dependent receptor, beta-barrel domain"/>
    <property type="match status" value="1"/>
</dbReference>
<dbReference type="Pfam" id="PF00593">
    <property type="entry name" value="TonB_dep_Rec_b-barrel"/>
    <property type="match status" value="1"/>
</dbReference>
<feature type="domain" description="TonB-dependent receptor-like beta-barrel" evidence="13">
    <location>
        <begin position="522"/>
        <end position="1108"/>
    </location>
</feature>
<dbReference type="Gene3D" id="2.170.130.10">
    <property type="entry name" value="TonB-dependent receptor, plug domain"/>
    <property type="match status" value="1"/>
</dbReference>
<dbReference type="InterPro" id="IPR023997">
    <property type="entry name" value="TonB-dep_OMP_SusC/RagA_CS"/>
</dbReference>
<reference evidence="17" key="2">
    <citation type="submission" date="2023-07" db="EMBL/GenBank/DDBJ databases">
        <title>Identification and characterization of horizontal gene transfer across gut microbiota members of farm animals based on homology search.</title>
        <authorList>
            <person name="Schwarzerova J."/>
            <person name="Nykrynova M."/>
            <person name="Jureckova K."/>
            <person name="Cejkova D."/>
            <person name="Rychlik I."/>
        </authorList>
    </citation>
    <scope>NUCLEOTIDE SEQUENCE [LARGE SCALE GENOMIC DNA]</scope>
    <source>
        <strain evidence="17">109_WCHN</strain>
    </source>
</reference>
<evidence type="ECO:0000256" key="7">
    <source>
        <dbReference type="ARBA" id="ARBA00023077"/>
    </source>
</evidence>
<dbReference type="InterPro" id="IPR011662">
    <property type="entry name" value="Secretin/TonB_short_N"/>
</dbReference>